<evidence type="ECO:0000256" key="4">
    <source>
        <dbReference type="ARBA" id="ARBA00023145"/>
    </source>
</evidence>
<dbReference type="GO" id="GO:0006508">
    <property type="term" value="P:proteolysis"/>
    <property type="evidence" value="ECO:0007669"/>
    <property type="project" value="InterPro"/>
</dbReference>
<dbReference type="VEuPathDB" id="FungiDB:PV06_08840"/>
<protein>
    <recommendedName>
        <fullName evidence="6">Peptidase C14 caspase domain-containing protein</fullName>
    </recommendedName>
</protein>
<comment type="similarity">
    <text evidence="1">Belongs to the peptidase C14B family.</text>
</comment>
<dbReference type="SUPFAM" id="SSF52129">
    <property type="entry name" value="Caspase-like"/>
    <property type="match status" value="1"/>
</dbReference>
<evidence type="ECO:0000259" key="6">
    <source>
        <dbReference type="Pfam" id="PF00656"/>
    </source>
</evidence>
<evidence type="ECO:0000256" key="2">
    <source>
        <dbReference type="ARBA" id="ARBA00022703"/>
    </source>
</evidence>
<keyword evidence="3" id="KW-0788">Thiol protease</keyword>
<feature type="compositionally biased region" description="Polar residues" evidence="5">
    <location>
        <begin position="1"/>
        <end position="14"/>
    </location>
</feature>
<keyword evidence="2" id="KW-0053">Apoptosis</keyword>
<dbReference type="InterPro" id="IPR029030">
    <property type="entry name" value="Caspase-like_dom_sf"/>
</dbReference>
<dbReference type="GO" id="GO:0005737">
    <property type="term" value="C:cytoplasm"/>
    <property type="evidence" value="ECO:0007669"/>
    <property type="project" value="TreeGrafter"/>
</dbReference>
<dbReference type="PANTHER" id="PTHR48104:SF30">
    <property type="entry name" value="METACASPASE-1"/>
    <property type="match status" value="1"/>
</dbReference>
<dbReference type="EMBL" id="KN847340">
    <property type="protein sequence ID" value="KIW39023.1"/>
    <property type="molecule type" value="Genomic_DNA"/>
</dbReference>
<dbReference type="Proteomes" id="UP000053342">
    <property type="component" value="Unassembled WGS sequence"/>
</dbReference>
<name>A0A0D2D7C8_9EURO</name>
<dbReference type="GO" id="GO:0004197">
    <property type="term" value="F:cysteine-type endopeptidase activity"/>
    <property type="evidence" value="ECO:0007669"/>
    <property type="project" value="InterPro"/>
</dbReference>
<keyword evidence="3" id="KW-0645">Protease</keyword>
<dbReference type="AlphaFoldDB" id="A0A0D2D7C8"/>
<keyword evidence="3" id="KW-0378">Hydrolase</keyword>
<organism evidence="7 8">
    <name type="scientific">Exophiala oligosperma</name>
    <dbReference type="NCBI Taxonomy" id="215243"/>
    <lineage>
        <taxon>Eukaryota</taxon>
        <taxon>Fungi</taxon>
        <taxon>Dikarya</taxon>
        <taxon>Ascomycota</taxon>
        <taxon>Pezizomycotina</taxon>
        <taxon>Eurotiomycetes</taxon>
        <taxon>Chaetothyriomycetidae</taxon>
        <taxon>Chaetothyriales</taxon>
        <taxon>Herpotrichiellaceae</taxon>
        <taxon>Exophiala</taxon>
    </lineage>
</organism>
<feature type="region of interest" description="Disordered" evidence="5">
    <location>
        <begin position="1"/>
        <end position="24"/>
    </location>
</feature>
<keyword evidence="4" id="KW-0865">Zymogen</keyword>
<dbReference type="HOGENOM" id="CLU_1337565_0_0_1"/>
<dbReference type="Pfam" id="PF00656">
    <property type="entry name" value="Peptidase_C14"/>
    <property type="match status" value="1"/>
</dbReference>
<accession>A0A0D2D7C8</accession>
<dbReference type="RefSeq" id="XP_016259239.1">
    <property type="nucleotide sequence ID" value="XM_016410217.1"/>
</dbReference>
<dbReference type="PANTHER" id="PTHR48104">
    <property type="entry name" value="METACASPASE-4"/>
    <property type="match status" value="1"/>
</dbReference>
<dbReference type="InterPro" id="IPR050452">
    <property type="entry name" value="Metacaspase"/>
</dbReference>
<feature type="domain" description="Peptidase C14 caspase" evidence="6">
    <location>
        <begin position="98"/>
        <end position="230"/>
    </location>
</feature>
<evidence type="ECO:0000313" key="8">
    <source>
        <dbReference type="Proteomes" id="UP000053342"/>
    </source>
</evidence>
<proteinExistence type="inferred from homology"/>
<keyword evidence="8" id="KW-1185">Reference proteome</keyword>
<gene>
    <name evidence="7" type="ORF">PV06_08840</name>
</gene>
<dbReference type="GO" id="GO:0006915">
    <property type="term" value="P:apoptotic process"/>
    <property type="evidence" value="ECO:0007669"/>
    <property type="project" value="UniProtKB-KW"/>
</dbReference>
<evidence type="ECO:0000313" key="7">
    <source>
        <dbReference type="EMBL" id="KIW39023.1"/>
    </source>
</evidence>
<dbReference type="Gene3D" id="3.40.50.12660">
    <property type="match status" value="1"/>
</dbReference>
<dbReference type="InterPro" id="IPR011600">
    <property type="entry name" value="Pept_C14_caspase"/>
</dbReference>
<reference evidence="7 8" key="1">
    <citation type="submission" date="2015-01" db="EMBL/GenBank/DDBJ databases">
        <title>The Genome Sequence of Exophiala oligosperma CBS72588.</title>
        <authorList>
            <consortium name="The Broad Institute Genomics Platform"/>
            <person name="Cuomo C."/>
            <person name="de Hoog S."/>
            <person name="Gorbushina A."/>
            <person name="Stielow B."/>
            <person name="Teixiera M."/>
            <person name="Abouelleil A."/>
            <person name="Chapman S.B."/>
            <person name="Priest M."/>
            <person name="Young S.K."/>
            <person name="Wortman J."/>
            <person name="Nusbaum C."/>
            <person name="Birren B."/>
        </authorList>
    </citation>
    <scope>NUCLEOTIDE SEQUENCE [LARGE SCALE GENOMIC DNA]</scope>
    <source>
        <strain evidence="7 8">CBS 72588</strain>
    </source>
</reference>
<dbReference type="OrthoDB" id="3223806at2759"/>
<sequence length="250" mass="27995">MTSEHSPSASNPSLTRERKSDADLQLDTTFPSAFQPAFEPGSFDQKIEGASHHHYTSFQTSNRTTIFEPNSQQHNESIGSQRDLSSINWPLPSHVSQRKLLSIGINYFGQRGELKHSIRDVKNMAAYLHQCLGHSIDNMVILTDDQLHPFSQPTKANILRAMSWLVADARANDSLIFHYSGHGDQNSSELPDHCDSKKDSHPGSIYPVDFRSSGRISGDEVYEIIIHPLPRGVKLTTICDMYQPADSHDI</sequence>
<evidence type="ECO:0000256" key="3">
    <source>
        <dbReference type="ARBA" id="ARBA00022807"/>
    </source>
</evidence>
<dbReference type="GeneID" id="27360914"/>
<evidence type="ECO:0000256" key="1">
    <source>
        <dbReference type="ARBA" id="ARBA00009005"/>
    </source>
</evidence>
<evidence type="ECO:0000256" key="5">
    <source>
        <dbReference type="SAM" id="MobiDB-lite"/>
    </source>
</evidence>